<dbReference type="GeneTree" id="ENSGT00950000182863"/>
<evidence type="ECO:0000313" key="4">
    <source>
        <dbReference type="Ensembl" id="ENSPMAP00000003234.1"/>
    </source>
</evidence>
<protein>
    <recommendedName>
        <fullName evidence="3">Syntrophin C-terminal PH domain-containing protein</fullName>
    </recommendedName>
</protein>
<dbReference type="OMA" id="WQAPYRT"/>
<dbReference type="HOGENOM" id="CLU_128275_0_0_1"/>
<dbReference type="AlphaFoldDB" id="S4RDF2"/>
<sequence>MLLYHALPTTREGWQAPYRTYPLLATRYFKAVSVKNRAKTNFATLVQGGIPRDAPTQPGAELCLVLRSGTPHGVVTHVLRVETQRDLAHWGRLFVDGCHGAAALMREATVACVWKGTECRLTVHYESGFTLAMDPGPGAAPGATPAVLLSYPFDRLRRSTDDGVSTLCLDFGGHEGEVFISLLLSGGPREPPPQYAKR</sequence>
<feature type="domain" description="Syntrophin C-terminal PH" evidence="3">
    <location>
        <begin position="104"/>
        <end position="185"/>
    </location>
</feature>
<dbReference type="GO" id="GO:0005198">
    <property type="term" value="F:structural molecule activity"/>
    <property type="evidence" value="ECO:0007669"/>
    <property type="project" value="InterPro"/>
</dbReference>
<dbReference type="GO" id="GO:0016010">
    <property type="term" value="C:dystrophin-associated glycoprotein complex"/>
    <property type="evidence" value="ECO:0007669"/>
    <property type="project" value="TreeGrafter"/>
</dbReference>
<dbReference type="InterPro" id="IPR055108">
    <property type="entry name" value="Syntrophin_4th"/>
</dbReference>
<accession>S4RDF2</accession>
<reference evidence="4" key="1">
    <citation type="submission" date="2025-08" db="UniProtKB">
        <authorList>
            <consortium name="Ensembl"/>
        </authorList>
    </citation>
    <scope>IDENTIFICATION</scope>
</reference>
<organism evidence="4">
    <name type="scientific">Petromyzon marinus</name>
    <name type="common">Sea lamprey</name>
    <dbReference type="NCBI Taxonomy" id="7757"/>
    <lineage>
        <taxon>Eukaryota</taxon>
        <taxon>Metazoa</taxon>
        <taxon>Chordata</taxon>
        <taxon>Craniata</taxon>
        <taxon>Vertebrata</taxon>
        <taxon>Cyclostomata</taxon>
        <taxon>Hyperoartia</taxon>
        <taxon>Petromyzontiformes</taxon>
        <taxon>Petromyzontidae</taxon>
        <taxon>Petromyzon</taxon>
    </lineage>
</organism>
<reference evidence="4" key="2">
    <citation type="submission" date="2025-09" db="UniProtKB">
        <authorList>
            <consortium name="Ensembl"/>
        </authorList>
    </citation>
    <scope>IDENTIFICATION</scope>
</reference>
<dbReference type="Ensembl" id="ENSPMAT00000003249.1">
    <property type="protein sequence ID" value="ENSPMAP00000003234.1"/>
    <property type="gene ID" value="ENSPMAG00000002966.1"/>
</dbReference>
<evidence type="ECO:0000256" key="2">
    <source>
        <dbReference type="ARBA" id="ARBA00022490"/>
    </source>
</evidence>
<dbReference type="PANTHER" id="PTHR10554:SF12">
    <property type="entry name" value="IP02644P"/>
    <property type="match status" value="1"/>
</dbReference>
<keyword evidence="2" id="KW-0963">Cytoplasm</keyword>
<name>S4RDF2_PETMA</name>
<dbReference type="InterPro" id="IPR015482">
    <property type="entry name" value="Syntrophin"/>
</dbReference>
<dbReference type="STRING" id="7757.ENSPMAP00000003234"/>
<dbReference type="Pfam" id="PF23012">
    <property type="entry name" value="Syntrophin_4th"/>
    <property type="match status" value="1"/>
</dbReference>
<dbReference type="PANTHER" id="PTHR10554">
    <property type="entry name" value="SYNTROPHIN"/>
    <property type="match status" value="1"/>
</dbReference>
<evidence type="ECO:0000256" key="1">
    <source>
        <dbReference type="ARBA" id="ARBA00004496"/>
    </source>
</evidence>
<evidence type="ECO:0000259" key="3">
    <source>
        <dbReference type="Pfam" id="PF23012"/>
    </source>
</evidence>
<proteinExistence type="predicted"/>
<comment type="subcellular location">
    <subcellularLocation>
        <location evidence="1">Cytoplasm</location>
    </subcellularLocation>
</comment>
<dbReference type="GO" id="GO:0005737">
    <property type="term" value="C:cytoplasm"/>
    <property type="evidence" value="ECO:0007669"/>
    <property type="project" value="UniProtKB-SubCell"/>
</dbReference>